<evidence type="ECO:0000313" key="2">
    <source>
        <dbReference type="Proteomes" id="UP001235939"/>
    </source>
</evidence>
<name>A0ABY6KU23_9ARAC</name>
<reference evidence="1 2" key="1">
    <citation type="submission" date="2022-01" db="EMBL/GenBank/DDBJ databases">
        <title>A chromosomal length assembly of Cordylochernes scorpioides.</title>
        <authorList>
            <person name="Zeh D."/>
            <person name="Zeh J."/>
        </authorList>
    </citation>
    <scope>NUCLEOTIDE SEQUENCE [LARGE SCALE GENOMIC DNA]</scope>
    <source>
        <strain evidence="1">IN4F17</strain>
        <tissue evidence="1">Whole Body</tissue>
    </source>
</reference>
<gene>
    <name evidence="1" type="ORF">LAZ67_7003625</name>
</gene>
<evidence type="ECO:0000313" key="1">
    <source>
        <dbReference type="EMBL" id="UYV70590.1"/>
    </source>
</evidence>
<accession>A0ABY6KU23</accession>
<dbReference type="InterPro" id="IPR036397">
    <property type="entry name" value="RNaseH_sf"/>
</dbReference>
<dbReference type="EMBL" id="CP092869">
    <property type="protein sequence ID" value="UYV70590.1"/>
    <property type="molecule type" value="Genomic_DNA"/>
</dbReference>
<dbReference type="Gene3D" id="3.30.420.10">
    <property type="entry name" value="Ribonuclease H-like superfamily/Ribonuclease H"/>
    <property type="match status" value="1"/>
</dbReference>
<keyword evidence="2" id="KW-1185">Reference proteome</keyword>
<proteinExistence type="predicted"/>
<dbReference type="Proteomes" id="UP001235939">
    <property type="component" value="Chromosome 07"/>
</dbReference>
<sequence>MLDTMNTIITGEESWLSQWRHFTLPRPNKAHQVRSNIKVMLTSFFDSSSIPRMYALQRQRVLKGCRLHDTARCKRRVVVNSASITFLALDSDFFGENYTPMVCQAPYSPDIAPCNFWLYPKLKRQLKGNGDLQRDVGSKVTTPGRAHTETTAAMLEIVLQLLVQKSQWMCPTL</sequence>
<protein>
    <submittedName>
        <fullName evidence="1">Uncharacterized protein</fullName>
    </submittedName>
</protein>
<organism evidence="1 2">
    <name type="scientific">Cordylochernes scorpioides</name>
    <dbReference type="NCBI Taxonomy" id="51811"/>
    <lineage>
        <taxon>Eukaryota</taxon>
        <taxon>Metazoa</taxon>
        <taxon>Ecdysozoa</taxon>
        <taxon>Arthropoda</taxon>
        <taxon>Chelicerata</taxon>
        <taxon>Arachnida</taxon>
        <taxon>Pseudoscorpiones</taxon>
        <taxon>Cheliferoidea</taxon>
        <taxon>Chernetidae</taxon>
        <taxon>Cordylochernes</taxon>
    </lineage>
</organism>